<organism evidence="2 3">
    <name type="scientific">Phyllobacterium myrsinacearum</name>
    <dbReference type="NCBI Taxonomy" id="28101"/>
    <lineage>
        <taxon>Bacteria</taxon>
        <taxon>Pseudomonadati</taxon>
        <taxon>Pseudomonadota</taxon>
        <taxon>Alphaproteobacteria</taxon>
        <taxon>Hyphomicrobiales</taxon>
        <taxon>Phyllobacteriaceae</taxon>
        <taxon>Phyllobacterium</taxon>
    </lineage>
</organism>
<comment type="caution">
    <text evidence="2">The sequence shown here is derived from an EMBL/GenBank/DDBJ whole genome shotgun (WGS) entry which is preliminary data.</text>
</comment>
<accession>A0A2S9JA78</accession>
<reference evidence="2 3" key="1">
    <citation type="submission" date="2018-02" db="EMBL/GenBank/DDBJ databases">
        <title>The draft genome of Phyllobacterium myrsinacearum DSM5892.</title>
        <authorList>
            <person name="Li L."/>
            <person name="Liu L."/>
            <person name="Zhang X."/>
            <person name="Wang T."/>
        </authorList>
    </citation>
    <scope>NUCLEOTIDE SEQUENCE [LARGE SCALE GENOMIC DNA]</scope>
    <source>
        <strain evidence="2 3">DSM 5892</strain>
    </source>
</reference>
<evidence type="ECO:0000313" key="2">
    <source>
        <dbReference type="EMBL" id="PRD49683.1"/>
    </source>
</evidence>
<proteinExistence type="predicted"/>
<sequence length="315" mass="34073">MRNFKQFLKDKRGATAMTFGLLLVPLLGITGLAVDYTMASNERANLQNAADSAALAGASIFTGGNAQAAEDRARAFLRANLGDKASAVSINFSAKDQKVTVDLGGQTNTAFMHLLNQNKVQIGVTSSAFAPLKPSSASITVGDVYGWYFKRVTIVGVRNGTEKALGTVVYNPYDHKGANGRGTGSTVPTKSQMTTINLDGYDGLYLKMDVKNDGCALGYRNPNVNDRYVKCVVDNSQVNYDLTLKTNNDKQAQYLFVDGKQLPANQIPKILDILSCTGTHQHAWEDGGGWDQQDFFYTVVTTCKAVDGENVRLTN</sequence>
<dbReference type="OrthoDB" id="8076371at2"/>
<protein>
    <recommendedName>
        <fullName evidence="1">Putative Flp pilus-assembly TadG-like N-terminal domain-containing protein</fullName>
    </recommendedName>
</protein>
<evidence type="ECO:0000313" key="3">
    <source>
        <dbReference type="Proteomes" id="UP000238563"/>
    </source>
</evidence>
<dbReference type="AlphaFoldDB" id="A0A2S9JA78"/>
<keyword evidence="3" id="KW-1185">Reference proteome</keyword>
<dbReference type="EMBL" id="PVBT01000010">
    <property type="protein sequence ID" value="PRD49683.1"/>
    <property type="molecule type" value="Genomic_DNA"/>
</dbReference>
<dbReference type="Pfam" id="PF13400">
    <property type="entry name" value="Tad"/>
    <property type="match status" value="1"/>
</dbReference>
<name>A0A2S9JA78_9HYPH</name>
<dbReference type="RefSeq" id="WP_105737932.1">
    <property type="nucleotide sequence ID" value="NZ_PVBT01000010.1"/>
</dbReference>
<evidence type="ECO:0000259" key="1">
    <source>
        <dbReference type="Pfam" id="PF13400"/>
    </source>
</evidence>
<feature type="domain" description="Putative Flp pilus-assembly TadG-like N-terminal" evidence="1">
    <location>
        <begin position="13"/>
        <end position="59"/>
    </location>
</feature>
<dbReference type="Proteomes" id="UP000238563">
    <property type="component" value="Unassembled WGS sequence"/>
</dbReference>
<gene>
    <name evidence="2" type="ORF">C5750_25005</name>
</gene>
<dbReference type="InterPro" id="IPR028087">
    <property type="entry name" value="Tad_N"/>
</dbReference>